<dbReference type="OrthoDB" id="5334244at2759"/>
<dbReference type="AlphaFoldDB" id="A0A8T9CBQ1"/>
<proteinExistence type="predicted"/>
<feature type="region of interest" description="Disordered" evidence="1">
    <location>
        <begin position="22"/>
        <end position="179"/>
    </location>
</feature>
<name>A0A8T9CBQ1_9HELO</name>
<dbReference type="EMBL" id="QGMK01000220">
    <property type="protein sequence ID" value="TVY83195.1"/>
    <property type="molecule type" value="Genomic_DNA"/>
</dbReference>
<keyword evidence="3" id="KW-1185">Reference proteome</keyword>
<dbReference type="Proteomes" id="UP000469558">
    <property type="component" value="Unassembled WGS sequence"/>
</dbReference>
<reference evidence="2 3" key="1">
    <citation type="submission" date="2018-05" db="EMBL/GenBank/DDBJ databases">
        <title>Genome sequencing and assembly of the regulated plant pathogen Lachnellula willkommii and related sister species for the development of diagnostic species identification markers.</title>
        <authorList>
            <person name="Giroux E."/>
            <person name="Bilodeau G."/>
        </authorList>
    </citation>
    <scope>NUCLEOTIDE SEQUENCE [LARGE SCALE GENOMIC DNA]</scope>
    <source>
        <strain evidence="2 3">CBS 268.59</strain>
    </source>
</reference>
<evidence type="ECO:0000256" key="1">
    <source>
        <dbReference type="SAM" id="MobiDB-lite"/>
    </source>
</evidence>
<organism evidence="2 3">
    <name type="scientific">Lachnellula suecica</name>
    <dbReference type="NCBI Taxonomy" id="602035"/>
    <lineage>
        <taxon>Eukaryota</taxon>
        <taxon>Fungi</taxon>
        <taxon>Dikarya</taxon>
        <taxon>Ascomycota</taxon>
        <taxon>Pezizomycotina</taxon>
        <taxon>Leotiomycetes</taxon>
        <taxon>Helotiales</taxon>
        <taxon>Lachnaceae</taxon>
        <taxon>Lachnellula</taxon>
    </lineage>
</organism>
<feature type="compositionally biased region" description="Basic and acidic residues" evidence="1">
    <location>
        <begin position="136"/>
        <end position="179"/>
    </location>
</feature>
<feature type="compositionally biased region" description="Polar residues" evidence="1">
    <location>
        <begin position="29"/>
        <end position="38"/>
    </location>
</feature>
<accession>A0A8T9CBQ1</accession>
<sequence length="179" mass="18684">MPFLRPTAFSSLSRRAAHLSIRQPLAVRSLSSTPSRFSQGYGDGEGDPKGEAPQEQGTSQATRNVEHPGPKSPAEGQGTKSPEDASAQSGGSRSKDAKESGSSPTGGSVGGGGGKSSSNGASPKIHDKSVPGGDNSADKQAEVEQHNKEFEQRHDRAPKAENDKVDKKFWSNTKEDNGA</sequence>
<protein>
    <submittedName>
        <fullName evidence="2">Uncharacterized protein</fullName>
    </submittedName>
</protein>
<evidence type="ECO:0000313" key="2">
    <source>
        <dbReference type="EMBL" id="TVY83195.1"/>
    </source>
</evidence>
<comment type="caution">
    <text evidence="2">The sequence shown here is derived from an EMBL/GenBank/DDBJ whole genome shotgun (WGS) entry which is preliminary data.</text>
</comment>
<gene>
    <name evidence="2" type="ORF">LSUE1_G000855</name>
</gene>
<evidence type="ECO:0000313" key="3">
    <source>
        <dbReference type="Proteomes" id="UP000469558"/>
    </source>
</evidence>